<evidence type="ECO:0000256" key="2">
    <source>
        <dbReference type="ARBA" id="ARBA00023125"/>
    </source>
</evidence>
<protein>
    <recommendedName>
        <fullName evidence="6">HTH myb-type domain-containing protein</fullName>
    </recommendedName>
</protein>
<dbReference type="PANTHER" id="PTHR31499:SF80">
    <property type="entry name" value="HTH MYB-TYPE DOMAIN-CONTAINING PROTEIN"/>
    <property type="match status" value="1"/>
</dbReference>
<dbReference type="Pfam" id="PF00249">
    <property type="entry name" value="Myb_DNA-binding"/>
    <property type="match status" value="1"/>
</dbReference>
<keyword evidence="8" id="KW-1185">Reference proteome</keyword>
<feature type="compositionally biased region" description="Polar residues" evidence="5">
    <location>
        <begin position="505"/>
        <end position="514"/>
    </location>
</feature>
<feature type="compositionally biased region" description="Low complexity" evidence="5">
    <location>
        <begin position="488"/>
        <end position="499"/>
    </location>
</feature>
<dbReference type="InterPro" id="IPR025756">
    <property type="entry name" value="Myb_CC_LHEQLE"/>
</dbReference>
<accession>A0AAQ3Q199</accession>
<sequence length="564" mass="61771">MSNWRAPSLVSSSSMRTRFSPRLVSPSPQLLSPALPTTIGGKRRPPHPDFPPIPRATSRPLEKPTAPIVAASSHPPRSYRLNDILISNCGEQWINPFIKVKRVFRAMSSSLPILPNVKESFPRPHIPQNIPMSRQLLDDSMPLSNGISQSATMHPRAAVVGSSYSGYSASSFDSVSNHERPSVAAPFISHSSNVEVFQSLSDNTPGAHTEASWFSSSMDVLADYTDNIAAIDNQIQSVSSTVPSDEVAKQNDWWAEIINDDWKDILDATATDSHSKHSNLDSKPTGSLAPYEKLRTHKTVQAMMQPSNSAASLPAVNQPASSHTGEICPVASPPNGSNASAAKQRMRWTPELHECFVDAVNHLGGSEKATPKGVLKLMKVDGLTIYHVKSHLQKYRTARYKPELSEGTSEKRIGTEDLALDLKTSMDLTEALRLQMEVQKRLHEQLEIQRKLQLRIEEQGKYLQMMFEKQCQSSTKKVQDPSSGDTTANPSSNPNQSANKDGVATSEQNRSGGSPWTAELGERSSQLGVKQKLVEIDSDSEAAPDAPDDGSNGSQEKRRKLQDS</sequence>
<dbReference type="InterPro" id="IPR001005">
    <property type="entry name" value="SANT/Myb"/>
</dbReference>
<feature type="compositionally biased region" description="Low complexity" evidence="5">
    <location>
        <begin position="20"/>
        <end position="36"/>
    </location>
</feature>
<feature type="domain" description="HTH myb-type" evidence="6">
    <location>
        <begin position="340"/>
        <end position="400"/>
    </location>
</feature>
<dbReference type="Pfam" id="PF14379">
    <property type="entry name" value="Myb_CC_LHEQLE"/>
    <property type="match status" value="1"/>
</dbReference>
<evidence type="ECO:0000256" key="4">
    <source>
        <dbReference type="ARBA" id="ARBA00023242"/>
    </source>
</evidence>
<feature type="region of interest" description="Disordered" evidence="5">
    <location>
        <begin position="1"/>
        <end position="73"/>
    </location>
</feature>
<dbReference type="InterPro" id="IPR046955">
    <property type="entry name" value="PHR1-like"/>
</dbReference>
<dbReference type="NCBIfam" id="TIGR01557">
    <property type="entry name" value="myb_SHAQKYF"/>
    <property type="match status" value="1"/>
</dbReference>
<proteinExistence type="predicted"/>
<dbReference type="Gene3D" id="1.10.10.60">
    <property type="entry name" value="Homeodomain-like"/>
    <property type="match status" value="1"/>
</dbReference>
<dbReference type="GO" id="GO:0003677">
    <property type="term" value="F:DNA binding"/>
    <property type="evidence" value="ECO:0007669"/>
    <property type="project" value="UniProtKB-KW"/>
</dbReference>
<evidence type="ECO:0000256" key="1">
    <source>
        <dbReference type="ARBA" id="ARBA00023015"/>
    </source>
</evidence>
<gene>
    <name evidence="7" type="ORF">U9M48_007277</name>
</gene>
<dbReference type="SUPFAM" id="SSF46689">
    <property type="entry name" value="Homeodomain-like"/>
    <property type="match status" value="1"/>
</dbReference>
<evidence type="ECO:0000313" key="7">
    <source>
        <dbReference type="EMBL" id="WVZ56797.1"/>
    </source>
</evidence>
<feature type="compositionally biased region" description="Polar residues" evidence="5">
    <location>
        <begin position="472"/>
        <end position="487"/>
    </location>
</feature>
<dbReference type="InterPro" id="IPR006447">
    <property type="entry name" value="Myb_dom_plants"/>
</dbReference>
<keyword evidence="1" id="KW-0805">Transcription regulation</keyword>
<dbReference type="AlphaFoldDB" id="A0AAQ3Q199"/>
<dbReference type="FunFam" id="1.10.10.60:FF:000002">
    <property type="entry name" value="Myb family transcription factor"/>
    <property type="match status" value="1"/>
</dbReference>
<dbReference type="EMBL" id="CP144746">
    <property type="protein sequence ID" value="WVZ56797.1"/>
    <property type="molecule type" value="Genomic_DNA"/>
</dbReference>
<evidence type="ECO:0000256" key="3">
    <source>
        <dbReference type="ARBA" id="ARBA00023163"/>
    </source>
</evidence>
<evidence type="ECO:0000259" key="6">
    <source>
        <dbReference type="PROSITE" id="PS51294"/>
    </source>
</evidence>
<reference evidence="7 8" key="1">
    <citation type="submission" date="2024-02" db="EMBL/GenBank/DDBJ databases">
        <title>High-quality chromosome-scale genome assembly of Pensacola bahiagrass (Paspalum notatum Flugge var. saurae).</title>
        <authorList>
            <person name="Vega J.M."/>
            <person name="Podio M."/>
            <person name="Orjuela J."/>
            <person name="Siena L.A."/>
            <person name="Pessino S.C."/>
            <person name="Combes M.C."/>
            <person name="Mariac C."/>
            <person name="Albertini E."/>
            <person name="Pupilli F."/>
            <person name="Ortiz J.P.A."/>
            <person name="Leblanc O."/>
        </authorList>
    </citation>
    <scope>NUCLEOTIDE SEQUENCE [LARGE SCALE GENOMIC DNA]</scope>
    <source>
        <strain evidence="7">R1</strain>
        <tissue evidence="7">Leaf</tissue>
    </source>
</reference>
<name>A0AAQ3Q199_PASNO</name>
<dbReference type="Proteomes" id="UP001341281">
    <property type="component" value="Chromosome 02"/>
</dbReference>
<feature type="region of interest" description="Disordered" evidence="5">
    <location>
        <begin position="472"/>
        <end position="564"/>
    </location>
</feature>
<evidence type="ECO:0000313" key="8">
    <source>
        <dbReference type="Proteomes" id="UP001341281"/>
    </source>
</evidence>
<dbReference type="PROSITE" id="PS51294">
    <property type="entry name" value="HTH_MYB"/>
    <property type="match status" value="1"/>
</dbReference>
<dbReference type="GO" id="GO:0003700">
    <property type="term" value="F:DNA-binding transcription factor activity"/>
    <property type="evidence" value="ECO:0007669"/>
    <property type="project" value="InterPro"/>
</dbReference>
<feature type="compositionally biased region" description="Polar residues" evidence="5">
    <location>
        <begin position="1"/>
        <end position="17"/>
    </location>
</feature>
<keyword evidence="4" id="KW-0539">Nucleus</keyword>
<dbReference type="InterPro" id="IPR009057">
    <property type="entry name" value="Homeodomain-like_sf"/>
</dbReference>
<organism evidence="7 8">
    <name type="scientific">Paspalum notatum var. saurae</name>
    <dbReference type="NCBI Taxonomy" id="547442"/>
    <lineage>
        <taxon>Eukaryota</taxon>
        <taxon>Viridiplantae</taxon>
        <taxon>Streptophyta</taxon>
        <taxon>Embryophyta</taxon>
        <taxon>Tracheophyta</taxon>
        <taxon>Spermatophyta</taxon>
        <taxon>Magnoliopsida</taxon>
        <taxon>Liliopsida</taxon>
        <taxon>Poales</taxon>
        <taxon>Poaceae</taxon>
        <taxon>PACMAD clade</taxon>
        <taxon>Panicoideae</taxon>
        <taxon>Andropogonodae</taxon>
        <taxon>Paspaleae</taxon>
        <taxon>Paspalinae</taxon>
        <taxon>Paspalum</taxon>
    </lineage>
</organism>
<dbReference type="InterPro" id="IPR017930">
    <property type="entry name" value="Myb_dom"/>
</dbReference>
<feature type="compositionally biased region" description="Acidic residues" evidence="5">
    <location>
        <begin position="536"/>
        <end position="548"/>
    </location>
</feature>
<evidence type="ECO:0000256" key="5">
    <source>
        <dbReference type="SAM" id="MobiDB-lite"/>
    </source>
</evidence>
<keyword evidence="3" id="KW-0804">Transcription</keyword>
<dbReference type="PANTHER" id="PTHR31499">
    <property type="entry name" value="MYB FAMILY TRANSCRIPTION FACTOR PHL11"/>
    <property type="match status" value="1"/>
</dbReference>
<keyword evidence="2" id="KW-0238">DNA-binding</keyword>